<protein>
    <submittedName>
        <fullName evidence="2">UPF0103-domain-containing protein</fullName>
    </submittedName>
</protein>
<reference evidence="2 3" key="1">
    <citation type="journal article" date="2018" name="Mol. Biol. Evol.">
        <title>Broad Genomic Sampling Reveals a Smut Pathogenic Ancestry of the Fungal Clade Ustilaginomycotina.</title>
        <authorList>
            <person name="Kijpornyongpan T."/>
            <person name="Mondo S.J."/>
            <person name="Barry K."/>
            <person name="Sandor L."/>
            <person name="Lee J."/>
            <person name="Lipzen A."/>
            <person name="Pangilinan J."/>
            <person name="LaButti K."/>
            <person name="Hainaut M."/>
            <person name="Henrissat B."/>
            <person name="Grigoriev I.V."/>
            <person name="Spatafora J.W."/>
            <person name="Aime M.C."/>
        </authorList>
    </citation>
    <scope>NUCLEOTIDE SEQUENCE [LARGE SCALE GENOMIC DNA]</scope>
    <source>
        <strain evidence="2 3">MCA 3645</strain>
    </source>
</reference>
<sequence>MAPVIREASHAGSWYTADGSELSTSLSGWLKKVDATALPLPLSACNTDASSSSDALNLPIKGCRAIIGPHAGYSYSGPAAAYAYRCIDTAVIKRIFILGPSHHVYLDGCALSQCDEYETPLGNLELDKEMLANLTSTGDFSTMSKATDEDEHSLEMHLPYIYRVFHGTGAKVVPIMIGAINTSKEQKFGRILAPYLANPENFFVVSSDFCHWGSRFSYTYYRSGPDAQPVSLSSRIQPEGVPIHESIRRLDEAGMHAIEYPHSPDSASKTATQARDAFAKYIKTTRNTVCGRHPIGVLLAALAEIESTQAIKSECRFTRYEQSSPCLTPRDSSVSYASAFVRFLN</sequence>
<dbReference type="NCBIfam" id="TIGR04336">
    <property type="entry name" value="AmmeMemoSam_B"/>
    <property type="match status" value="1"/>
</dbReference>
<dbReference type="AlphaFoldDB" id="A0A317XNJ4"/>
<dbReference type="PANTHER" id="PTHR11060:SF0">
    <property type="entry name" value="PROTEIN MEMO1"/>
    <property type="match status" value="1"/>
</dbReference>
<evidence type="ECO:0000313" key="3">
    <source>
        <dbReference type="Proteomes" id="UP000246740"/>
    </source>
</evidence>
<dbReference type="CDD" id="cd07361">
    <property type="entry name" value="MEMO_like"/>
    <property type="match status" value="1"/>
</dbReference>
<organism evidence="2 3">
    <name type="scientific">Testicularia cyperi</name>
    <dbReference type="NCBI Taxonomy" id="1882483"/>
    <lineage>
        <taxon>Eukaryota</taxon>
        <taxon>Fungi</taxon>
        <taxon>Dikarya</taxon>
        <taxon>Basidiomycota</taxon>
        <taxon>Ustilaginomycotina</taxon>
        <taxon>Ustilaginomycetes</taxon>
        <taxon>Ustilaginales</taxon>
        <taxon>Anthracoideaceae</taxon>
        <taxon>Testicularia</taxon>
    </lineage>
</organism>
<dbReference type="InParanoid" id="A0A317XNJ4"/>
<dbReference type="Gene3D" id="3.40.830.10">
    <property type="entry name" value="LigB-like"/>
    <property type="match status" value="1"/>
</dbReference>
<dbReference type="PANTHER" id="PTHR11060">
    <property type="entry name" value="PROTEIN MEMO1"/>
    <property type="match status" value="1"/>
</dbReference>
<dbReference type="InterPro" id="IPR002737">
    <property type="entry name" value="MEMO1_fam"/>
</dbReference>
<name>A0A317XNJ4_9BASI</name>
<evidence type="ECO:0000313" key="2">
    <source>
        <dbReference type="EMBL" id="PWY99392.1"/>
    </source>
</evidence>
<dbReference type="OrthoDB" id="417112at2759"/>
<dbReference type="EMBL" id="KZ819195">
    <property type="protein sequence ID" value="PWY99392.1"/>
    <property type="molecule type" value="Genomic_DNA"/>
</dbReference>
<dbReference type="Pfam" id="PF01875">
    <property type="entry name" value="Memo"/>
    <property type="match status" value="1"/>
</dbReference>
<dbReference type="FunCoup" id="A0A317XNJ4">
    <property type="interactions" value="210"/>
</dbReference>
<dbReference type="HAMAP" id="MF_00055">
    <property type="entry name" value="MEMO1"/>
    <property type="match status" value="1"/>
</dbReference>
<accession>A0A317XNJ4</accession>
<proteinExistence type="inferred from homology"/>
<keyword evidence="3" id="KW-1185">Reference proteome</keyword>
<dbReference type="STRING" id="1882483.A0A317XNJ4"/>
<gene>
    <name evidence="2" type="ORF">BCV70DRAFT_117810</name>
</gene>
<comment type="similarity">
    <text evidence="1">Belongs to the MEMO1 family.</text>
</comment>
<evidence type="ECO:0000256" key="1">
    <source>
        <dbReference type="ARBA" id="ARBA00006315"/>
    </source>
</evidence>
<dbReference type="Proteomes" id="UP000246740">
    <property type="component" value="Unassembled WGS sequence"/>
</dbReference>